<dbReference type="AlphaFoldDB" id="A0A024UA75"/>
<feature type="region of interest" description="Disordered" evidence="1">
    <location>
        <begin position="224"/>
        <end position="250"/>
    </location>
</feature>
<proteinExistence type="predicted"/>
<organism evidence="2">
    <name type="scientific">Aphanomyces invadans</name>
    <dbReference type="NCBI Taxonomy" id="157072"/>
    <lineage>
        <taxon>Eukaryota</taxon>
        <taxon>Sar</taxon>
        <taxon>Stramenopiles</taxon>
        <taxon>Oomycota</taxon>
        <taxon>Saprolegniomycetes</taxon>
        <taxon>Saprolegniales</taxon>
        <taxon>Verrucalvaceae</taxon>
        <taxon>Aphanomyces</taxon>
    </lineage>
</organism>
<dbReference type="VEuPathDB" id="FungiDB:H310_06002"/>
<evidence type="ECO:0000256" key="1">
    <source>
        <dbReference type="SAM" id="MobiDB-lite"/>
    </source>
</evidence>
<sequence length="366" mass="41005">MVAITWQPRDAVDWTAMFDELWPCLQGKGWRHCVADDLPPFYVSPDLTFLTFKLDVTIFESKETLLRTAFVKYASVDASTAHDDLWDLVWRHLETLNCVSSMYLRDVELYFGMDVEAEDLALNKTMFETKREAILHVLNLHVAEVKQDIQEFLPTPPVDVTPQGVEPAQAQPIAVSRKKRGRPLLRTNVTPCAFKDCTNIAACNKDLCSRHIKAQKEIAPASSVLKRAATTPQTTSRTSKATKASQRDQKMCTHITQGPHRCAVRVKGRSRRQIFKRGETKAVEVIDLLDDSNTDDEASNAGKTKTRKVTRQVAPLGTVSQSATLPRRAKSRPPKGDPASSQPIPTGDTFEAAIKRQNMQNNMSKM</sequence>
<evidence type="ECO:0000313" key="2">
    <source>
        <dbReference type="EMBL" id="ETW02503.1"/>
    </source>
</evidence>
<accession>A0A024UA75</accession>
<dbReference type="EMBL" id="KI913961">
    <property type="protein sequence ID" value="ETW02503.1"/>
    <property type="molecule type" value="Genomic_DNA"/>
</dbReference>
<feature type="compositionally biased region" description="Low complexity" evidence="1">
    <location>
        <begin position="234"/>
        <end position="244"/>
    </location>
</feature>
<protein>
    <submittedName>
        <fullName evidence="2">Uncharacterized protein</fullName>
    </submittedName>
</protein>
<name>A0A024UA75_9STRA</name>
<dbReference type="GeneID" id="20083052"/>
<reference evidence="2" key="1">
    <citation type="submission" date="2013-12" db="EMBL/GenBank/DDBJ databases">
        <title>The Genome Sequence of Aphanomyces invadans NJM9701.</title>
        <authorList>
            <consortium name="The Broad Institute Genomics Platform"/>
            <person name="Russ C."/>
            <person name="Tyler B."/>
            <person name="van West P."/>
            <person name="Dieguez-Uribeondo J."/>
            <person name="Young S.K."/>
            <person name="Zeng Q."/>
            <person name="Gargeya S."/>
            <person name="Fitzgerald M."/>
            <person name="Abouelleil A."/>
            <person name="Alvarado L."/>
            <person name="Chapman S.B."/>
            <person name="Gainer-Dewar J."/>
            <person name="Goldberg J."/>
            <person name="Griggs A."/>
            <person name="Gujja S."/>
            <person name="Hansen M."/>
            <person name="Howarth C."/>
            <person name="Imamovic A."/>
            <person name="Ireland A."/>
            <person name="Larimer J."/>
            <person name="McCowan C."/>
            <person name="Murphy C."/>
            <person name="Pearson M."/>
            <person name="Poon T.W."/>
            <person name="Priest M."/>
            <person name="Roberts A."/>
            <person name="Saif S."/>
            <person name="Shea T."/>
            <person name="Sykes S."/>
            <person name="Wortman J."/>
            <person name="Nusbaum C."/>
            <person name="Birren B."/>
        </authorList>
    </citation>
    <scope>NUCLEOTIDE SEQUENCE [LARGE SCALE GENOMIC DNA]</scope>
    <source>
        <strain evidence="2">NJM9701</strain>
    </source>
</reference>
<gene>
    <name evidence="2" type="ORF">H310_06002</name>
</gene>
<dbReference type="RefSeq" id="XP_008869108.1">
    <property type="nucleotide sequence ID" value="XM_008870886.1"/>
</dbReference>
<dbReference type="OrthoDB" id="70537at2759"/>
<feature type="region of interest" description="Disordered" evidence="1">
    <location>
        <begin position="292"/>
        <end position="350"/>
    </location>
</feature>